<dbReference type="Pfam" id="PF00225">
    <property type="entry name" value="Kinesin"/>
    <property type="match status" value="1"/>
</dbReference>
<reference evidence="8 9" key="1">
    <citation type="journal article" date="2013" name="Curr. Biol.">
        <title>The Genome of the Foraminiferan Reticulomyxa filosa.</title>
        <authorList>
            <person name="Glockner G."/>
            <person name="Hulsmann N."/>
            <person name="Schleicher M."/>
            <person name="Noegel A.A."/>
            <person name="Eichinger L."/>
            <person name="Gallinger C."/>
            <person name="Pawlowski J."/>
            <person name="Sierra R."/>
            <person name="Euteneuer U."/>
            <person name="Pillet L."/>
            <person name="Moustafa A."/>
            <person name="Platzer M."/>
            <person name="Groth M."/>
            <person name="Szafranski K."/>
            <person name="Schliwa M."/>
        </authorList>
    </citation>
    <scope>NUCLEOTIDE SEQUENCE [LARGE SCALE GENOMIC DNA]</scope>
</reference>
<dbReference type="GO" id="GO:0007019">
    <property type="term" value="P:microtubule depolymerization"/>
    <property type="evidence" value="ECO:0007669"/>
    <property type="project" value="TreeGrafter"/>
</dbReference>
<proteinExistence type="inferred from homology"/>
<evidence type="ECO:0000256" key="1">
    <source>
        <dbReference type="ARBA" id="ARBA00004245"/>
    </source>
</evidence>
<dbReference type="EMBL" id="ASPP01008006">
    <property type="protein sequence ID" value="ETO26222.1"/>
    <property type="molecule type" value="Genomic_DNA"/>
</dbReference>
<keyword evidence="6" id="KW-0067">ATP-binding</keyword>
<dbReference type="GO" id="GO:0007018">
    <property type="term" value="P:microtubule-based movement"/>
    <property type="evidence" value="ECO:0007669"/>
    <property type="project" value="InterPro"/>
</dbReference>
<dbReference type="GO" id="GO:0008017">
    <property type="term" value="F:microtubule binding"/>
    <property type="evidence" value="ECO:0007669"/>
    <property type="project" value="InterPro"/>
</dbReference>
<dbReference type="GO" id="GO:0005524">
    <property type="term" value="F:ATP binding"/>
    <property type="evidence" value="ECO:0007669"/>
    <property type="project" value="UniProtKB-UniRule"/>
</dbReference>
<dbReference type="InterPro" id="IPR036961">
    <property type="entry name" value="Kinesin_motor_dom_sf"/>
</dbReference>
<evidence type="ECO:0000259" key="7">
    <source>
        <dbReference type="PROSITE" id="PS50067"/>
    </source>
</evidence>
<organism evidence="8 9">
    <name type="scientific">Reticulomyxa filosa</name>
    <dbReference type="NCBI Taxonomy" id="46433"/>
    <lineage>
        <taxon>Eukaryota</taxon>
        <taxon>Sar</taxon>
        <taxon>Rhizaria</taxon>
        <taxon>Retaria</taxon>
        <taxon>Foraminifera</taxon>
        <taxon>Monothalamids</taxon>
        <taxon>Reticulomyxidae</taxon>
        <taxon>Reticulomyxa</taxon>
    </lineage>
</organism>
<evidence type="ECO:0000256" key="2">
    <source>
        <dbReference type="ARBA" id="ARBA00022490"/>
    </source>
</evidence>
<name>X6NLG4_RETFI</name>
<keyword evidence="6" id="KW-0547">Nucleotide-binding</keyword>
<evidence type="ECO:0000256" key="5">
    <source>
        <dbReference type="ARBA" id="ARBA00023212"/>
    </source>
</evidence>
<comment type="similarity">
    <text evidence="6">Belongs to the TRAFAC class myosin-kinesin ATPase superfamily. Kinesin family.</text>
</comment>
<evidence type="ECO:0000313" key="9">
    <source>
        <dbReference type="Proteomes" id="UP000023152"/>
    </source>
</evidence>
<dbReference type="Proteomes" id="UP000023152">
    <property type="component" value="Unassembled WGS sequence"/>
</dbReference>
<evidence type="ECO:0000256" key="4">
    <source>
        <dbReference type="ARBA" id="ARBA00023175"/>
    </source>
</evidence>
<keyword evidence="9" id="KW-1185">Reference proteome</keyword>
<dbReference type="InterPro" id="IPR001752">
    <property type="entry name" value="Kinesin_motor_dom"/>
</dbReference>
<keyword evidence="3" id="KW-0493">Microtubule</keyword>
<dbReference type="SMART" id="SM00129">
    <property type="entry name" value="KISc"/>
    <property type="match status" value="1"/>
</dbReference>
<feature type="domain" description="Kinesin motor" evidence="7">
    <location>
        <begin position="171"/>
        <end position="322"/>
    </location>
</feature>
<protein>
    <recommendedName>
        <fullName evidence="7">Kinesin motor domain-containing protein</fullName>
    </recommendedName>
</protein>
<dbReference type="InterPro" id="IPR027417">
    <property type="entry name" value="P-loop_NTPase"/>
</dbReference>
<dbReference type="AlphaFoldDB" id="X6NLG4"/>
<comment type="subcellular location">
    <subcellularLocation>
        <location evidence="1">Cytoplasm</location>
        <location evidence="1">Cytoskeleton</location>
    </subcellularLocation>
</comment>
<dbReference type="OrthoDB" id="3176171at2759"/>
<dbReference type="SUPFAM" id="SSF52540">
    <property type="entry name" value="P-loop containing nucleoside triphosphate hydrolases"/>
    <property type="match status" value="1"/>
</dbReference>
<dbReference type="GO" id="GO:0003777">
    <property type="term" value="F:microtubule motor activity"/>
    <property type="evidence" value="ECO:0007669"/>
    <property type="project" value="InterPro"/>
</dbReference>
<keyword evidence="2" id="KW-0963">Cytoplasm</keyword>
<dbReference type="PANTHER" id="PTHR47971:SF8">
    <property type="entry name" value="KINESIN-LIKE PROTEIN"/>
    <property type="match status" value="1"/>
</dbReference>
<sequence>MRNCKQLCFAPREKKKFVFILAKKCFNLFNKMKIETKKKKRESKVSLESSLYTCNGKESFFPLHFIMLFLKISARRNAWAQKKRKSVLATIFLAMGDFEIMHEDSSMMFPDDSLCNFDENNEENECELVMENLETPLSHNNRIFCRQLYAAPLSDNDISSQQANHDFEKSRIQVVVKKTANKFKRARKTKVDLTKYTQNHDYVFDAAYDEHSTNIEIYNKSVKPLLKTIFYERGGKATCFAYGQTGSGKTYTLLGNESDKVQGIYVLAVKDIYDIINSEMFHHLRVIVSFYEIYGGKLFDLLANRAAVVCREDGKKKLTLWD</sequence>
<dbReference type="InterPro" id="IPR027640">
    <property type="entry name" value="Kinesin-like_fam"/>
</dbReference>
<evidence type="ECO:0000256" key="6">
    <source>
        <dbReference type="PROSITE-ProRule" id="PRU00283"/>
    </source>
</evidence>
<dbReference type="GO" id="GO:0005874">
    <property type="term" value="C:microtubule"/>
    <property type="evidence" value="ECO:0007669"/>
    <property type="project" value="UniProtKB-KW"/>
</dbReference>
<evidence type="ECO:0000313" key="8">
    <source>
        <dbReference type="EMBL" id="ETO26222.1"/>
    </source>
</evidence>
<keyword evidence="4 6" id="KW-0505">Motor protein</keyword>
<comment type="caution">
    <text evidence="8">The sequence shown here is derived from an EMBL/GenBank/DDBJ whole genome shotgun (WGS) entry which is preliminary data.</text>
</comment>
<feature type="binding site" evidence="6">
    <location>
        <begin position="243"/>
        <end position="250"/>
    </location>
    <ligand>
        <name>ATP</name>
        <dbReference type="ChEBI" id="CHEBI:30616"/>
    </ligand>
</feature>
<gene>
    <name evidence="8" type="ORF">RFI_10914</name>
</gene>
<keyword evidence="5" id="KW-0206">Cytoskeleton</keyword>
<accession>X6NLG4</accession>
<evidence type="ECO:0000256" key="3">
    <source>
        <dbReference type="ARBA" id="ARBA00022701"/>
    </source>
</evidence>
<dbReference type="Gene3D" id="3.40.850.10">
    <property type="entry name" value="Kinesin motor domain"/>
    <property type="match status" value="1"/>
</dbReference>
<dbReference type="PROSITE" id="PS50067">
    <property type="entry name" value="KINESIN_MOTOR_2"/>
    <property type="match status" value="1"/>
</dbReference>
<dbReference type="PANTHER" id="PTHR47971">
    <property type="entry name" value="KINESIN-RELATED PROTEIN 6"/>
    <property type="match status" value="1"/>
</dbReference>